<dbReference type="Proteomes" id="UP000260808">
    <property type="component" value="Unassembled WGS sequence"/>
</dbReference>
<dbReference type="AlphaFoldDB" id="A0A3E4UWR7"/>
<sequence length="90" mass="10185">MPASEDTELTIVTFAENACVHGIEKKTAPGWIFITVYRENEEMCIEVEDTGEGMTEKEFDSMRRKMKNASIELLENEKGVGIINACLRLK</sequence>
<gene>
    <name evidence="1" type="ORF">DXC31_15705</name>
</gene>
<dbReference type="InterPro" id="IPR036890">
    <property type="entry name" value="HATPase_C_sf"/>
</dbReference>
<dbReference type="SUPFAM" id="SSF55874">
    <property type="entry name" value="ATPase domain of HSP90 chaperone/DNA topoisomerase II/histidine kinase"/>
    <property type="match status" value="1"/>
</dbReference>
<proteinExistence type="predicted"/>
<evidence type="ECO:0000313" key="2">
    <source>
        <dbReference type="Proteomes" id="UP000260808"/>
    </source>
</evidence>
<name>A0A3E4UWR7_MEDGN</name>
<organism evidence="1 2">
    <name type="scientific">Mediterraneibacter gnavus</name>
    <name type="common">Ruminococcus gnavus</name>
    <dbReference type="NCBI Taxonomy" id="33038"/>
    <lineage>
        <taxon>Bacteria</taxon>
        <taxon>Bacillati</taxon>
        <taxon>Bacillota</taxon>
        <taxon>Clostridia</taxon>
        <taxon>Lachnospirales</taxon>
        <taxon>Lachnospiraceae</taxon>
        <taxon>Mediterraneibacter</taxon>
    </lineage>
</organism>
<reference evidence="1 2" key="1">
    <citation type="submission" date="2018-08" db="EMBL/GenBank/DDBJ databases">
        <title>A genome reference for cultivated species of the human gut microbiota.</title>
        <authorList>
            <person name="Zou Y."/>
            <person name="Xue W."/>
            <person name="Luo G."/>
        </authorList>
    </citation>
    <scope>NUCLEOTIDE SEQUENCE [LARGE SCALE GENOMIC DNA]</scope>
    <source>
        <strain evidence="1 2">TF01-20-2</strain>
    </source>
</reference>
<dbReference type="EMBL" id="QSSX01000060">
    <property type="protein sequence ID" value="RGM18016.1"/>
    <property type="molecule type" value="Genomic_DNA"/>
</dbReference>
<accession>A0A3E4UWR7</accession>
<protein>
    <recommendedName>
        <fullName evidence="3">Histidine kinase/HSP90-like ATPase domain-containing protein</fullName>
    </recommendedName>
</protein>
<evidence type="ECO:0008006" key="3">
    <source>
        <dbReference type="Google" id="ProtNLM"/>
    </source>
</evidence>
<evidence type="ECO:0000313" key="1">
    <source>
        <dbReference type="EMBL" id="RGM18016.1"/>
    </source>
</evidence>
<dbReference type="Gene3D" id="3.30.565.10">
    <property type="entry name" value="Histidine kinase-like ATPase, C-terminal domain"/>
    <property type="match status" value="1"/>
</dbReference>
<comment type="caution">
    <text evidence="1">The sequence shown here is derived from an EMBL/GenBank/DDBJ whole genome shotgun (WGS) entry which is preliminary data.</text>
</comment>